<feature type="domain" description="DUF7791" evidence="1">
    <location>
        <begin position="8"/>
        <end position="116"/>
    </location>
</feature>
<sequence>MAETLLIALCAKEPLDAAIYSFHDEDDDEHTGYATYLPDWGEETFQFRREQIFRRLNGRCRGLLEQNFLGQVEFLHRTVVDFLKTQEITEYLRAQSRENFNASLAIIKAYIAWIKSAGIEDGEFSIKRFTSGFNKGSIYHSMLARGIQKALRYAVTAEMDTSVNKVALDGAIDDMDHAISSLISSVSLNFLEHNLLEPGDKIEVLDINSLDSLFRETILDMPLLGYLSRKLPRSRVYFSGFDQPALFKALFPAFTCNIWPKLALQKLTCLLENGHDPNQLMLGSLSTVWQRFLSEIFPTQTANTFLKGPRFRAALMDGLIQVFLEYGADPNARFSIGSSKVFETLLSLSYQIFSTANEVKELQAAYLAVLNSFIRHGATFDCRNTEGHLIRYPALSYEDEDPVLLFFTQLKQTIEISASPDQANDLVDIAQRILPLARDAKLSLNHTQASLNAVLGSPTHKKNYNSFMKRVKREELDEVTPHKRLRQSTMENES</sequence>
<gene>
    <name evidence="2" type="ORF">EDB81DRAFT_898685</name>
</gene>
<comment type="caution">
    <text evidence="2">The sequence shown here is derived from an EMBL/GenBank/DDBJ whole genome shotgun (WGS) entry which is preliminary data.</text>
</comment>
<accession>A0A9P9FV38</accession>
<dbReference type="Pfam" id="PF25053">
    <property type="entry name" value="DUF7791"/>
    <property type="match status" value="1"/>
</dbReference>
<evidence type="ECO:0000313" key="3">
    <source>
        <dbReference type="Proteomes" id="UP000738349"/>
    </source>
</evidence>
<dbReference type="InterPro" id="IPR056693">
    <property type="entry name" value="DUF7791"/>
</dbReference>
<proteinExistence type="predicted"/>
<dbReference type="OrthoDB" id="443402at2759"/>
<keyword evidence="3" id="KW-1185">Reference proteome</keyword>
<protein>
    <recommendedName>
        <fullName evidence="1">DUF7791 domain-containing protein</fullName>
    </recommendedName>
</protein>
<name>A0A9P9FV38_9HYPO</name>
<dbReference type="AlphaFoldDB" id="A0A9P9FV38"/>
<evidence type="ECO:0000313" key="2">
    <source>
        <dbReference type="EMBL" id="KAH7177060.1"/>
    </source>
</evidence>
<dbReference type="EMBL" id="JAGMUV010000001">
    <property type="protein sequence ID" value="KAH7177060.1"/>
    <property type="molecule type" value="Genomic_DNA"/>
</dbReference>
<reference evidence="2" key="1">
    <citation type="journal article" date="2021" name="Nat. Commun.">
        <title>Genetic determinants of endophytism in the Arabidopsis root mycobiome.</title>
        <authorList>
            <person name="Mesny F."/>
            <person name="Miyauchi S."/>
            <person name="Thiergart T."/>
            <person name="Pickel B."/>
            <person name="Atanasova L."/>
            <person name="Karlsson M."/>
            <person name="Huettel B."/>
            <person name="Barry K.W."/>
            <person name="Haridas S."/>
            <person name="Chen C."/>
            <person name="Bauer D."/>
            <person name="Andreopoulos W."/>
            <person name="Pangilinan J."/>
            <person name="LaButti K."/>
            <person name="Riley R."/>
            <person name="Lipzen A."/>
            <person name="Clum A."/>
            <person name="Drula E."/>
            <person name="Henrissat B."/>
            <person name="Kohler A."/>
            <person name="Grigoriev I.V."/>
            <person name="Martin F.M."/>
            <person name="Hacquard S."/>
        </authorList>
    </citation>
    <scope>NUCLEOTIDE SEQUENCE</scope>
    <source>
        <strain evidence="2">MPI-CAGE-AT-0147</strain>
    </source>
</reference>
<organism evidence="2 3">
    <name type="scientific">Dactylonectria macrodidyma</name>
    <dbReference type="NCBI Taxonomy" id="307937"/>
    <lineage>
        <taxon>Eukaryota</taxon>
        <taxon>Fungi</taxon>
        <taxon>Dikarya</taxon>
        <taxon>Ascomycota</taxon>
        <taxon>Pezizomycotina</taxon>
        <taxon>Sordariomycetes</taxon>
        <taxon>Hypocreomycetidae</taxon>
        <taxon>Hypocreales</taxon>
        <taxon>Nectriaceae</taxon>
        <taxon>Dactylonectria</taxon>
    </lineage>
</organism>
<evidence type="ECO:0000259" key="1">
    <source>
        <dbReference type="Pfam" id="PF25053"/>
    </source>
</evidence>
<dbReference type="Proteomes" id="UP000738349">
    <property type="component" value="Unassembled WGS sequence"/>
</dbReference>